<evidence type="ECO:0000313" key="6">
    <source>
        <dbReference type="Proteomes" id="UP001556631"/>
    </source>
</evidence>
<dbReference type="Gene3D" id="3.40.630.190">
    <property type="entry name" value="LCP protein"/>
    <property type="match status" value="1"/>
</dbReference>
<evidence type="ECO:0000256" key="2">
    <source>
        <dbReference type="SAM" id="MobiDB-lite"/>
    </source>
</evidence>
<dbReference type="PANTHER" id="PTHR33392:SF6">
    <property type="entry name" value="POLYISOPRENYL-TEICHOIC ACID--PEPTIDOGLYCAN TEICHOIC ACID TRANSFERASE TAGU"/>
    <property type="match status" value="1"/>
</dbReference>
<dbReference type="PANTHER" id="PTHR33392">
    <property type="entry name" value="POLYISOPRENYL-TEICHOIC ACID--PEPTIDOGLYCAN TEICHOIC ACID TRANSFERASE TAGU"/>
    <property type="match status" value="1"/>
</dbReference>
<name>A0ABV3T361_9ACTN</name>
<proteinExistence type="inferred from homology"/>
<keyword evidence="3" id="KW-1133">Transmembrane helix</keyword>
<protein>
    <submittedName>
        <fullName evidence="5">LCP family protein</fullName>
    </submittedName>
</protein>
<dbReference type="EMBL" id="JBFPJR010000053">
    <property type="protein sequence ID" value="MEX0429646.1"/>
    <property type="molecule type" value="Genomic_DNA"/>
</dbReference>
<feature type="transmembrane region" description="Helical" evidence="3">
    <location>
        <begin position="64"/>
        <end position="89"/>
    </location>
</feature>
<evidence type="ECO:0000256" key="1">
    <source>
        <dbReference type="ARBA" id="ARBA00006068"/>
    </source>
</evidence>
<dbReference type="InterPro" id="IPR050922">
    <property type="entry name" value="LytR/CpsA/Psr_CW_biosynth"/>
</dbReference>
<evidence type="ECO:0000256" key="3">
    <source>
        <dbReference type="SAM" id="Phobius"/>
    </source>
</evidence>
<accession>A0ABV3T361</accession>
<feature type="transmembrane region" description="Helical" evidence="3">
    <location>
        <begin position="101"/>
        <end position="121"/>
    </location>
</feature>
<gene>
    <name evidence="5" type="ORF">AB3X52_18670</name>
</gene>
<comment type="caution">
    <text evidence="5">The sequence shown here is derived from an EMBL/GenBank/DDBJ whole genome shotgun (WGS) entry which is preliminary data.</text>
</comment>
<feature type="region of interest" description="Disordered" evidence="2">
    <location>
        <begin position="446"/>
        <end position="493"/>
    </location>
</feature>
<dbReference type="Proteomes" id="UP001556631">
    <property type="component" value="Unassembled WGS sequence"/>
</dbReference>
<feature type="compositionally biased region" description="Polar residues" evidence="2">
    <location>
        <begin position="1"/>
        <end position="19"/>
    </location>
</feature>
<dbReference type="NCBIfam" id="TIGR00350">
    <property type="entry name" value="lytR_cpsA_psr"/>
    <property type="match status" value="1"/>
</dbReference>
<evidence type="ECO:0000313" key="5">
    <source>
        <dbReference type="EMBL" id="MEX0429646.1"/>
    </source>
</evidence>
<feature type="compositionally biased region" description="Polar residues" evidence="2">
    <location>
        <begin position="467"/>
        <end position="493"/>
    </location>
</feature>
<dbReference type="InterPro" id="IPR004474">
    <property type="entry name" value="LytR_CpsA_psr"/>
</dbReference>
<reference evidence="5 6" key="1">
    <citation type="submission" date="2024-07" db="EMBL/GenBank/DDBJ databases">
        <authorList>
            <person name="Lee S."/>
            <person name="Kang M."/>
        </authorList>
    </citation>
    <scope>NUCLEOTIDE SEQUENCE [LARGE SCALE GENOMIC DNA]</scope>
    <source>
        <strain evidence="5 6">DS6</strain>
    </source>
</reference>
<dbReference type="Pfam" id="PF03816">
    <property type="entry name" value="LytR_cpsA_psr"/>
    <property type="match status" value="1"/>
</dbReference>
<feature type="region of interest" description="Disordered" evidence="2">
    <location>
        <begin position="1"/>
        <end position="23"/>
    </location>
</feature>
<feature type="domain" description="Cell envelope-related transcriptional attenuator" evidence="4">
    <location>
        <begin position="197"/>
        <end position="368"/>
    </location>
</feature>
<keyword evidence="3" id="KW-0472">Membrane</keyword>
<keyword evidence="6" id="KW-1185">Reference proteome</keyword>
<keyword evidence="3" id="KW-0812">Transmembrane</keyword>
<sequence length="493" mass="52378">MSAQTAPPATVRPSATTGPRTAAERAARVRFRRALSLMAMTLVLPGSAQLVAGNRQVGRWALRIAAGLVAATLVIAPTSYFWHGLFFFLGTTPWVLTWLRLVLIVLGIGWAALFVDAWRLGQPLTLSLRHRRWAIVVNGALALSVASALLYGSHEVGVTRGALVAMFGNGAKSNAVDGRYNVLLLGADSGVSRWGLRTDSMTVASIDADTGKTVLIGLPRNMESFPFREGSIMAKQFPHGYDCSGCELNSLTTYADDHRSLFKDYAQPGVEATIEGIEGITGLRINYWAMVNLQGFRDLADAVGGVTINVRQPIAIGKTGAVTGYIQPGVQKLSGDKLLWYARSRATSDDYSRMARQKCVMAAMLQQVSPTDVVKHFDSIASAGQAMFKTSIPTSEVGTFVDLALKARKAKVATVSLVPPAINTGDPDIAKAHKLVANAIAKSEGTGAKAGKGSSGGAKKHHRKAPQQMTEGSFGSLSTGYAANQTDDLSNAC</sequence>
<organism evidence="5 6">
    <name type="scientific">Nocardioides eburneus</name>
    <dbReference type="NCBI Taxonomy" id="3231482"/>
    <lineage>
        <taxon>Bacteria</taxon>
        <taxon>Bacillati</taxon>
        <taxon>Actinomycetota</taxon>
        <taxon>Actinomycetes</taxon>
        <taxon>Propionibacteriales</taxon>
        <taxon>Nocardioidaceae</taxon>
        <taxon>Nocardioides</taxon>
    </lineage>
</organism>
<feature type="transmembrane region" description="Helical" evidence="3">
    <location>
        <begin position="133"/>
        <end position="152"/>
    </location>
</feature>
<dbReference type="RefSeq" id="WP_367995613.1">
    <property type="nucleotide sequence ID" value="NZ_JBFPJR010000053.1"/>
</dbReference>
<comment type="similarity">
    <text evidence="1">Belongs to the LytR/CpsA/Psr (LCP) family.</text>
</comment>
<evidence type="ECO:0000259" key="4">
    <source>
        <dbReference type="Pfam" id="PF03816"/>
    </source>
</evidence>